<name>A0A183EEE1_9BILA</name>
<evidence type="ECO:0000313" key="5">
    <source>
        <dbReference type="Proteomes" id="UP000271098"/>
    </source>
</evidence>
<organism evidence="6">
    <name type="scientific">Gongylonema pulchrum</name>
    <dbReference type="NCBI Taxonomy" id="637853"/>
    <lineage>
        <taxon>Eukaryota</taxon>
        <taxon>Metazoa</taxon>
        <taxon>Ecdysozoa</taxon>
        <taxon>Nematoda</taxon>
        <taxon>Chromadorea</taxon>
        <taxon>Rhabditida</taxon>
        <taxon>Spirurina</taxon>
        <taxon>Spiruromorpha</taxon>
        <taxon>Spiruroidea</taxon>
        <taxon>Gongylonematidae</taxon>
        <taxon>Gongylonema</taxon>
    </lineage>
</organism>
<dbReference type="SUPFAM" id="SSF48065">
    <property type="entry name" value="DBL homology domain (DH-domain)"/>
    <property type="match status" value="1"/>
</dbReference>
<proteinExistence type="predicted"/>
<gene>
    <name evidence="4" type="ORF">GPUH_LOCUS19332</name>
</gene>
<keyword evidence="1" id="KW-0344">Guanine-nucleotide releasing factor</keyword>
<feature type="domain" description="DH" evidence="3">
    <location>
        <begin position="199"/>
        <end position="279"/>
    </location>
</feature>
<dbReference type="AlphaFoldDB" id="A0A183EEE1"/>
<dbReference type="OrthoDB" id="5870647at2759"/>
<dbReference type="WBParaSite" id="GPUH_0001935701-mRNA-1">
    <property type="protein sequence ID" value="GPUH_0001935701-mRNA-1"/>
    <property type="gene ID" value="GPUH_0001935701"/>
</dbReference>
<dbReference type="PANTHER" id="PTHR12877">
    <property type="entry name" value="RHO GUANINE NUCLEOTIDE EXCHANGE FACTOR"/>
    <property type="match status" value="1"/>
</dbReference>
<dbReference type="InterPro" id="IPR000219">
    <property type="entry name" value="DH_dom"/>
</dbReference>
<reference evidence="4 5" key="2">
    <citation type="submission" date="2018-11" db="EMBL/GenBank/DDBJ databases">
        <authorList>
            <consortium name="Pathogen Informatics"/>
        </authorList>
    </citation>
    <scope>NUCLEOTIDE SEQUENCE [LARGE SCALE GENOMIC DNA]</scope>
</reference>
<dbReference type="InterPro" id="IPR035899">
    <property type="entry name" value="DBL_dom_sf"/>
</dbReference>
<evidence type="ECO:0000256" key="1">
    <source>
        <dbReference type="ARBA" id="ARBA00022658"/>
    </source>
</evidence>
<dbReference type="InterPro" id="IPR039919">
    <property type="entry name" value="ARHGEF10/ARHGEF17"/>
</dbReference>
<dbReference type="PROSITE" id="PS50010">
    <property type="entry name" value="DH_2"/>
    <property type="match status" value="1"/>
</dbReference>
<dbReference type="GO" id="GO:0005085">
    <property type="term" value="F:guanyl-nucleotide exchange factor activity"/>
    <property type="evidence" value="ECO:0007669"/>
    <property type="project" value="UniProtKB-KW"/>
</dbReference>
<dbReference type="GO" id="GO:0030036">
    <property type="term" value="P:actin cytoskeleton organization"/>
    <property type="evidence" value="ECO:0007669"/>
    <property type="project" value="TreeGrafter"/>
</dbReference>
<evidence type="ECO:0000313" key="6">
    <source>
        <dbReference type="WBParaSite" id="GPUH_0001935701-mRNA-1"/>
    </source>
</evidence>
<sequence>MELRIALRHTLGHAEAELDRHDEHPVEGDSGSESLRQSGIASRLGAHPRGVIQFLPSARQTQFFPVLDNYNTYNKDKASSDKKALFRRKTSLPETYMTYDPVYNSNDIIHPQAVNAYKGSRWSLQKDAMGRIYSPKGSEMIESKNSADSLAGVSRFSKLLKNPLVYAASTSDLNSPLMQADLLLWNKRSRASFRRHNDVRNMAIRELYDTEKTFVENLEYLIQKYMRPLKQPLECTLIDPVLADKIFYKVPEILIHHQVIWISCLLIINAPVKTPFNDD</sequence>
<evidence type="ECO:0000256" key="2">
    <source>
        <dbReference type="SAM" id="MobiDB-lite"/>
    </source>
</evidence>
<evidence type="ECO:0000259" key="3">
    <source>
        <dbReference type="PROSITE" id="PS50010"/>
    </source>
</evidence>
<dbReference type="Proteomes" id="UP000271098">
    <property type="component" value="Unassembled WGS sequence"/>
</dbReference>
<feature type="region of interest" description="Disordered" evidence="2">
    <location>
        <begin position="15"/>
        <end position="37"/>
    </location>
</feature>
<dbReference type="Gene3D" id="1.20.900.10">
    <property type="entry name" value="Dbl homology (DH) domain"/>
    <property type="match status" value="1"/>
</dbReference>
<dbReference type="EMBL" id="UYRT01088330">
    <property type="protein sequence ID" value="VDN33625.1"/>
    <property type="molecule type" value="Genomic_DNA"/>
</dbReference>
<accession>A0A183EEE1</accession>
<evidence type="ECO:0000313" key="4">
    <source>
        <dbReference type="EMBL" id="VDN33625.1"/>
    </source>
</evidence>
<dbReference type="PANTHER" id="PTHR12877:SF15">
    <property type="entry name" value="RHO GUANINE NUCLEOTIDE EXCHANGE FACTOR 17"/>
    <property type="match status" value="1"/>
</dbReference>
<keyword evidence="5" id="KW-1185">Reference proteome</keyword>
<protein>
    <submittedName>
        <fullName evidence="6">DH domain-containing protein</fullName>
    </submittedName>
</protein>
<feature type="compositionally biased region" description="Basic and acidic residues" evidence="2">
    <location>
        <begin position="15"/>
        <end position="27"/>
    </location>
</feature>
<reference evidence="6" key="1">
    <citation type="submission" date="2016-06" db="UniProtKB">
        <authorList>
            <consortium name="WormBaseParasite"/>
        </authorList>
    </citation>
    <scope>IDENTIFICATION</scope>
</reference>
<dbReference type="Pfam" id="PF00621">
    <property type="entry name" value="RhoGEF"/>
    <property type="match status" value="1"/>
</dbReference>